<dbReference type="OrthoDB" id="9797341at2"/>
<keyword evidence="4" id="KW-0812">Transmembrane</keyword>
<feature type="transmembrane region" description="Helical" evidence="4">
    <location>
        <begin position="113"/>
        <end position="131"/>
    </location>
</feature>
<reference evidence="7" key="1">
    <citation type="submission" date="2015-07" db="EMBL/GenBank/DDBJ databases">
        <title>Genome sequencing of Sunxiuqinia dokdonensis strain SK.</title>
        <authorList>
            <person name="Ahn S."/>
            <person name="Kim B.-C."/>
        </authorList>
    </citation>
    <scope>NUCLEOTIDE SEQUENCE [LARGE SCALE GENOMIC DNA]</scope>
    <source>
        <strain evidence="7">SK</strain>
    </source>
</reference>
<feature type="transmembrane region" description="Helical" evidence="4">
    <location>
        <begin position="143"/>
        <end position="167"/>
    </location>
</feature>
<evidence type="ECO:0000256" key="3">
    <source>
        <dbReference type="ARBA" id="ARBA00023163"/>
    </source>
</evidence>
<dbReference type="PRINTS" id="PR00038">
    <property type="entry name" value="HTHLUXR"/>
</dbReference>
<proteinExistence type="predicted"/>
<gene>
    <name evidence="6" type="ORF">NC99_08390</name>
</gene>
<dbReference type="Proteomes" id="UP000036958">
    <property type="component" value="Unassembled WGS sequence"/>
</dbReference>
<dbReference type="GO" id="GO:0006355">
    <property type="term" value="P:regulation of DNA-templated transcription"/>
    <property type="evidence" value="ECO:0007669"/>
    <property type="project" value="InterPro"/>
</dbReference>
<evidence type="ECO:0000256" key="4">
    <source>
        <dbReference type="SAM" id="Phobius"/>
    </source>
</evidence>
<dbReference type="SMART" id="SM00421">
    <property type="entry name" value="HTH_LUXR"/>
    <property type="match status" value="1"/>
</dbReference>
<dbReference type="Gene3D" id="1.10.10.10">
    <property type="entry name" value="Winged helix-like DNA-binding domain superfamily/Winged helix DNA-binding domain"/>
    <property type="match status" value="1"/>
</dbReference>
<evidence type="ECO:0000313" key="7">
    <source>
        <dbReference type="Proteomes" id="UP000036958"/>
    </source>
</evidence>
<keyword evidence="7" id="KW-1185">Reference proteome</keyword>
<protein>
    <recommendedName>
        <fullName evidence="5">HTH luxR-type domain-containing protein</fullName>
    </recommendedName>
</protein>
<keyword evidence="1" id="KW-0805">Transcription regulation</keyword>
<dbReference type="InterPro" id="IPR036388">
    <property type="entry name" value="WH-like_DNA-bd_sf"/>
</dbReference>
<sequence>MKLALFAFSFVVSVGLVVFALMTAYRVKKQHETSFASSLFYYVAFMAAFGFYSIWSYLAVRFLLTHVISSPDTLLNVVGIFPFLGFPLLLVGWYLFIQFCIELTGRKLKGIVSILYFSTCVLVFLALANYFRTHLVQNEAVRLSLLFNSFALANFIVVSLGSVIFLVTRQNKPQNLDKPILAALLLVPALLATIALFMASSHWIAIILFVLFYFSQITLSPAWIYFQADPVQNDTNDFSTLFCDRFEITKREAEIILEICAGKTNQAIADSLFITVQTVKDHAHRIYTKTGVRNRIQLVNLVNDQIKPPQATI</sequence>
<dbReference type="PANTHER" id="PTHR44688">
    <property type="entry name" value="DNA-BINDING TRANSCRIPTIONAL ACTIVATOR DEVR_DOSR"/>
    <property type="match status" value="1"/>
</dbReference>
<keyword evidence="2" id="KW-0238">DNA-binding</keyword>
<organism evidence="6 7">
    <name type="scientific">Sunxiuqinia dokdonensis</name>
    <dbReference type="NCBI Taxonomy" id="1409788"/>
    <lineage>
        <taxon>Bacteria</taxon>
        <taxon>Pseudomonadati</taxon>
        <taxon>Bacteroidota</taxon>
        <taxon>Bacteroidia</taxon>
        <taxon>Marinilabiliales</taxon>
        <taxon>Prolixibacteraceae</taxon>
        <taxon>Sunxiuqinia</taxon>
    </lineage>
</organism>
<dbReference type="GO" id="GO:0003677">
    <property type="term" value="F:DNA binding"/>
    <property type="evidence" value="ECO:0007669"/>
    <property type="project" value="UniProtKB-KW"/>
</dbReference>
<dbReference type="PROSITE" id="PS50043">
    <property type="entry name" value="HTH_LUXR_2"/>
    <property type="match status" value="1"/>
</dbReference>
<keyword evidence="4" id="KW-1133">Transmembrane helix</keyword>
<evidence type="ECO:0000256" key="2">
    <source>
        <dbReference type="ARBA" id="ARBA00023125"/>
    </source>
</evidence>
<dbReference type="CDD" id="cd06170">
    <property type="entry name" value="LuxR_C_like"/>
    <property type="match status" value="1"/>
</dbReference>
<dbReference type="AlphaFoldDB" id="A0A0L8VDR0"/>
<feature type="transmembrane region" description="Helical" evidence="4">
    <location>
        <begin position="80"/>
        <end position="101"/>
    </location>
</feature>
<evidence type="ECO:0000259" key="5">
    <source>
        <dbReference type="PROSITE" id="PS50043"/>
    </source>
</evidence>
<dbReference type="EMBL" id="LGIA01000032">
    <property type="protein sequence ID" value="KOH46302.1"/>
    <property type="molecule type" value="Genomic_DNA"/>
</dbReference>
<keyword evidence="3" id="KW-0804">Transcription</keyword>
<dbReference type="RefSeq" id="WP_053180023.1">
    <property type="nucleotide sequence ID" value="NZ_LGIA01000032.1"/>
</dbReference>
<dbReference type="InterPro" id="IPR000792">
    <property type="entry name" value="Tscrpt_reg_LuxR_C"/>
</dbReference>
<name>A0A0L8VDR0_9BACT</name>
<feature type="domain" description="HTH luxR-type" evidence="5">
    <location>
        <begin position="241"/>
        <end position="306"/>
    </location>
</feature>
<dbReference type="PANTHER" id="PTHR44688:SF16">
    <property type="entry name" value="DNA-BINDING TRANSCRIPTIONAL ACTIVATOR DEVR_DOSR"/>
    <property type="match status" value="1"/>
</dbReference>
<comment type="caution">
    <text evidence="6">The sequence shown here is derived from an EMBL/GenBank/DDBJ whole genome shotgun (WGS) entry which is preliminary data.</text>
</comment>
<dbReference type="InterPro" id="IPR016032">
    <property type="entry name" value="Sig_transdc_resp-reg_C-effctor"/>
</dbReference>
<dbReference type="Pfam" id="PF00196">
    <property type="entry name" value="GerE"/>
    <property type="match status" value="1"/>
</dbReference>
<feature type="transmembrane region" description="Helical" evidence="4">
    <location>
        <begin position="6"/>
        <end position="27"/>
    </location>
</feature>
<evidence type="ECO:0000256" key="1">
    <source>
        <dbReference type="ARBA" id="ARBA00023015"/>
    </source>
</evidence>
<feature type="transmembrane region" description="Helical" evidence="4">
    <location>
        <begin position="203"/>
        <end position="226"/>
    </location>
</feature>
<feature type="transmembrane region" description="Helical" evidence="4">
    <location>
        <begin position="179"/>
        <end position="197"/>
    </location>
</feature>
<evidence type="ECO:0000313" key="6">
    <source>
        <dbReference type="EMBL" id="KOH46302.1"/>
    </source>
</evidence>
<dbReference type="SUPFAM" id="SSF46894">
    <property type="entry name" value="C-terminal effector domain of the bipartite response regulators"/>
    <property type="match status" value="1"/>
</dbReference>
<accession>A0A0L8VDR0</accession>
<feature type="transmembrane region" description="Helical" evidence="4">
    <location>
        <begin position="39"/>
        <end position="60"/>
    </location>
</feature>
<dbReference type="PROSITE" id="PS00622">
    <property type="entry name" value="HTH_LUXR_1"/>
    <property type="match status" value="1"/>
</dbReference>
<dbReference type="STRING" id="1409788.NC99_08390"/>
<keyword evidence="4" id="KW-0472">Membrane</keyword>